<dbReference type="PANTHER" id="PTHR21600">
    <property type="entry name" value="MITOCHONDRIAL RNA PSEUDOURIDINE SYNTHASE"/>
    <property type="match status" value="1"/>
</dbReference>
<dbReference type="InterPro" id="IPR020103">
    <property type="entry name" value="PsdUridine_synth_cat_dom_sf"/>
</dbReference>
<feature type="domain" description="Pseudouridine synthase RsuA/RluA-like" evidence="2">
    <location>
        <begin position="120"/>
        <end position="305"/>
    </location>
</feature>
<dbReference type="GO" id="GO:0000455">
    <property type="term" value="P:enzyme-directed rRNA pseudouridine synthesis"/>
    <property type="evidence" value="ECO:0007669"/>
    <property type="project" value="TreeGrafter"/>
</dbReference>
<sequence>MRKLKSIVVALISPTSSFSFAPRRIHSFSQFQKCADGIASRQTGHRMMTLFASQSGKSPPSKRRSTQSSKKKDQDSTLQRRRSVGSTTRSGLKRRTAGNPKPLQHSSKLLDPTVLFSNNHLLVVNKPTGYHSQPNESIEKKVSKKCLLSKLKENELGGGSAKNFLLPMHRLDQPCTGVLLLSKTSKAGTRTGNAFRKHLVQKDYFCVVEGDLDGMIGRSEIVRSRSGRHICKLSGVLMKGAGKSKGGRSVSFKPLTTSNSDQGRVCFLEWEHLLTVGGNRKAGRHLVRVVTSTGAKHQVRAMMSQIAKSPLCGDLRYGARQPLPDQSVALHARSLHIPTVSLGDMDLKSIWFVAPIPLTWSKFFSVKEKNIPKIKYT</sequence>
<accession>A0A6S8SE03</accession>
<evidence type="ECO:0000313" key="3">
    <source>
        <dbReference type="EMBL" id="CAE0458851.1"/>
    </source>
</evidence>
<name>A0A6S8SE03_9STRA</name>
<dbReference type="EMBL" id="HBIO01005256">
    <property type="protein sequence ID" value="CAE0458851.1"/>
    <property type="molecule type" value="Transcribed_RNA"/>
</dbReference>
<evidence type="ECO:0000313" key="4">
    <source>
        <dbReference type="EMBL" id="CAE0458852.1"/>
    </source>
</evidence>
<dbReference type="InterPro" id="IPR050188">
    <property type="entry name" value="RluA_PseudoU_synthase"/>
</dbReference>
<feature type="region of interest" description="Disordered" evidence="1">
    <location>
        <begin position="51"/>
        <end position="110"/>
    </location>
</feature>
<dbReference type="PANTHER" id="PTHR21600:SF40">
    <property type="entry name" value="PSEUDOURIDYLATE SYNTHASE RPUSD2"/>
    <property type="match status" value="1"/>
</dbReference>
<dbReference type="SUPFAM" id="SSF55120">
    <property type="entry name" value="Pseudouridine synthase"/>
    <property type="match status" value="1"/>
</dbReference>
<dbReference type="EMBL" id="HBIO01005257">
    <property type="protein sequence ID" value="CAE0458852.1"/>
    <property type="molecule type" value="Transcribed_RNA"/>
</dbReference>
<gene>
    <name evidence="3" type="ORF">CDEB00056_LOCUS3692</name>
    <name evidence="4" type="ORF">CDEB00056_LOCUS3693</name>
</gene>
<dbReference type="InterPro" id="IPR006145">
    <property type="entry name" value="PsdUridine_synth_RsuA/RluA"/>
</dbReference>
<dbReference type="GO" id="GO:0009982">
    <property type="term" value="F:pseudouridine synthase activity"/>
    <property type="evidence" value="ECO:0007669"/>
    <property type="project" value="InterPro"/>
</dbReference>
<dbReference type="Gene3D" id="3.30.2350.10">
    <property type="entry name" value="Pseudouridine synthase"/>
    <property type="match status" value="1"/>
</dbReference>
<protein>
    <recommendedName>
        <fullName evidence="2">Pseudouridine synthase RsuA/RluA-like domain-containing protein</fullName>
    </recommendedName>
</protein>
<evidence type="ECO:0000256" key="1">
    <source>
        <dbReference type="SAM" id="MobiDB-lite"/>
    </source>
</evidence>
<organism evidence="4">
    <name type="scientific">Chaetoceros debilis</name>
    <dbReference type="NCBI Taxonomy" id="122233"/>
    <lineage>
        <taxon>Eukaryota</taxon>
        <taxon>Sar</taxon>
        <taxon>Stramenopiles</taxon>
        <taxon>Ochrophyta</taxon>
        <taxon>Bacillariophyta</taxon>
        <taxon>Coscinodiscophyceae</taxon>
        <taxon>Chaetocerotophycidae</taxon>
        <taxon>Chaetocerotales</taxon>
        <taxon>Chaetocerotaceae</taxon>
        <taxon>Chaetoceros</taxon>
    </lineage>
</organism>
<dbReference type="CDD" id="cd02869">
    <property type="entry name" value="PseudoU_synth_RluA_like"/>
    <property type="match status" value="1"/>
</dbReference>
<reference evidence="4" key="1">
    <citation type="submission" date="2021-01" db="EMBL/GenBank/DDBJ databases">
        <authorList>
            <person name="Corre E."/>
            <person name="Pelletier E."/>
            <person name="Niang G."/>
            <person name="Scheremetjew M."/>
            <person name="Finn R."/>
            <person name="Kale V."/>
            <person name="Holt S."/>
            <person name="Cochrane G."/>
            <person name="Meng A."/>
            <person name="Brown T."/>
            <person name="Cohen L."/>
        </authorList>
    </citation>
    <scope>NUCLEOTIDE SEQUENCE</scope>
    <source>
        <strain evidence="4">MM31A-1</strain>
    </source>
</reference>
<dbReference type="AlphaFoldDB" id="A0A6S8SE03"/>
<proteinExistence type="predicted"/>
<dbReference type="Pfam" id="PF00849">
    <property type="entry name" value="PseudoU_synth_2"/>
    <property type="match status" value="1"/>
</dbReference>
<dbReference type="GO" id="GO:0003723">
    <property type="term" value="F:RNA binding"/>
    <property type="evidence" value="ECO:0007669"/>
    <property type="project" value="InterPro"/>
</dbReference>
<evidence type="ECO:0000259" key="2">
    <source>
        <dbReference type="Pfam" id="PF00849"/>
    </source>
</evidence>